<accession>A0A5B6VN96</accession>
<dbReference type="Proteomes" id="UP000325315">
    <property type="component" value="Unassembled WGS sequence"/>
</dbReference>
<proteinExistence type="predicted"/>
<evidence type="ECO:0000313" key="1">
    <source>
        <dbReference type="EMBL" id="KAA3470533.1"/>
    </source>
</evidence>
<sequence length="63" mass="7347">MYLKSEYDKCQQSFDQMGVLLIEASVLVQPETHKLIVYASRMLGSHEKNCLIHDLNWQLLSLH</sequence>
<protein>
    <submittedName>
        <fullName evidence="1">Uncharacterized protein</fullName>
    </submittedName>
</protein>
<name>A0A5B6VN96_9ROSI</name>
<keyword evidence="2" id="KW-1185">Reference proteome</keyword>
<reference evidence="2" key="1">
    <citation type="journal article" date="2019" name="Plant Biotechnol. J.">
        <title>Genome sequencing of the Australian wild diploid species Gossypium australe highlights disease resistance and delayed gland morphogenesis.</title>
        <authorList>
            <person name="Cai Y."/>
            <person name="Cai X."/>
            <person name="Wang Q."/>
            <person name="Wang P."/>
            <person name="Zhang Y."/>
            <person name="Cai C."/>
            <person name="Xu Y."/>
            <person name="Wang K."/>
            <person name="Zhou Z."/>
            <person name="Wang C."/>
            <person name="Geng S."/>
            <person name="Li B."/>
            <person name="Dong Q."/>
            <person name="Hou Y."/>
            <person name="Wang H."/>
            <person name="Ai P."/>
            <person name="Liu Z."/>
            <person name="Yi F."/>
            <person name="Sun M."/>
            <person name="An G."/>
            <person name="Cheng J."/>
            <person name="Zhang Y."/>
            <person name="Shi Q."/>
            <person name="Xie Y."/>
            <person name="Shi X."/>
            <person name="Chang Y."/>
            <person name="Huang F."/>
            <person name="Chen Y."/>
            <person name="Hong S."/>
            <person name="Mi L."/>
            <person name="Sun Q."/>
            <person name="Zhang L."/>
            <person name="Zhou B."/>
            <person name="Peng R."/>
            <person name="Zhang X."/>
            <person name="Liu F."/>
        </authorList>
    </citation>
    <scope>NUCLEOTIDE SEQUENCE [LARGE SCALE GENOMIC DNA]</scope>
    <source>
        <strain evidence="2">cv. PA1801</strain>
    </source>
</reference>
<evidence type="ECO:0000313" key="2">
    <source>
        <dbReference type="Proteomes" id="UP000325315"/>
    </source>
</evidence>
<gene>
    <name evidence="1" type="ORF">EPI10_016235</name>
</gene>
<dbReference type="AlphaFoldDB" id="A0A5B6VN96"/>
<comment type="caution">
    <text evidence="1">The sequence shown here is derived from an EMBL/GenBank/DDBJ whole genome shotgun (WGS) entry which is preliminary data.</text>
</comment>
<dbReference type="EMBL" id="SMMG02000006">
    <property type="protein sequence ID" value="KAA3470533.1"/>
    <property type="molecule type" value="Genomic_DNA"/>
</dbReference>
<organism evidence="1 2">
    <name type="scientific">Gossypium australe</name>
    <dbReference type="NCBI Taxonomy" id="47621"/>
    <lineage>
        <taxon>Eukaryota</taxon>
        <taxon>Viridiplantae</taxon>
        <taxon>Streptophyta</taxon>
        <taxon>Embryophyta</taxon>
        <taxon>Tracheophyta</taxon>
        <taxon>Spermatophyta</taxon>
        <taxon>Magnoliopsida</taxon>
        <taxon>eudicotyledons</taxon>
        <taxon>Gunneridae</taxon>
        <taxon>Pentapetalae</taxon>
        <taxon>rosids</taxon>
        <taxon>malvids</taxon>
        <taxon>Malvales</taxon>
        <taxon>Malvaceae</taxon>
        <taxon>Malvoideae</taxon>
        <taxon>Gossypium</taxon>
    </lineage>
</organism>